<evidence type="ECO:0000313" key="4">
    <source>
        <dbReference type="EnsemblFungi" id="EJT81260"/>
    </source>
</evidence>
<dbReference type="SUPFAM" id="SSF51322">
    <property type="entry name" value="Cyanovirin-N"/>
    <property type="match status" value="1"/>
</dbReference>
<proteinExistence type="predicted"/>
<reference evidence="4" key="5">
    <citation type="submission" date="2018-04" db="UniProtKB">
        <authorList>
            <consortium name="EnsemblFungi"/>
        </authorList>
    </citation>
    <scope>IDENTIFICATION</scope>
    <source>
        <strain evidence="4">R3-111a-1</strain>
    </source>
</reference>
<reference evidence="3" key="3">
    <citation type="submission" date="2010-09" db="EMBL/GenBank/DDBJ databases">
        <title>Annotation of Gaeumannomyces graminis var. tritici R3-111a-1.</title>
        <authorList>
            <consortium name="The Broad Institute Genome Sequencing Platform"/>
            <person name="Ma L.-J."/>
            <person name="Dead R."/>
            <person name="Young S.K."/>
            <person name="Zeng Q."/>
            <person name="Gargeya S."/>
            <person name="Fitzgerald M."/>
            <person name="Haas B."/>
            <person name="Abouelleil A."/>
            <person name="Alvarado L."/>
            <person name="Arachchi H.M."/>
            <person name="Berlin A."/>
            <person name="Brown A."/>
            <person name="Chapman S.B."/>
            <person name="Chen Z."/>
            <person name="Dunbar C."/>
            <person name="Freedman E."/>
            <person name="Gearin G."/>
            <person name="Gellesch M."/>
            <person name="Goldberg J."/>
            <person name="Griggs A."/>
            <person name="Gujja S."/>
            <person name="Heiman D."/>
            <person name="Howarth C."/>
            <person name="Larson L."/>
            <person name="Lui A."/>
            <person name="MacDonald P.J.P."/>
            <person name="Mehta T."/>
            <person name="Montmayeur A."/>
            <person name="Murphy C."/>
            <person name="Neiman D."/>
            <person name="Pearson M."/>
            <person name="Priest M."/>
            <person name="Roberts A."/>
            <person name="Saif S."/>
            <person name="Shea T."/>
            <person name="Shenoy N."/>
            <person name="Sisk P."/>
            <person name="Stolte C."/>
            <person name="Sykes S."/>
            <person name="Yandava C."/>
            <person name="Wortman J."/>
            <person name="Nusbaum C."/>
            <person name="Birren B."/>
        </authorList>
    </citation>
    <scope>NUCLEOTIDE SEQUENCE</scope>
    <source>
        <strain evidence="3">R3-111a-1</strain>
    </source>
</reference>
<dbReference type="EMBL" id="GL385395">
    <property type="protein sequence ID" value="EJT81260.1"/>
    <property type="molecule type" value="Genomic_DNA"/>
</dbReference>
<reference evidence="4" key="4">
    <citation type="journal article" date="2015" name="G3 (Bethesda)">
        <title>Genome sequences of three phytopathogenic species of the Magnaporthaceae family of fungi.</title>
        <authorList>
            <person name="Okagaki L.H."/>
            <person name="Nunes C.C."/>
            <person name="Sailsbery J."/>
            <person name="Clay B."/>
            <person name="Brown D."/>
            <person name="John T."/>
            <person name="Oh Y."/>
            <person name="Young N."/>
            <person name="Fitzgerald M."/>
            <person name="Haas B.J."/>
            <person name="Zeng Q."/>
            <person name="Young S."/>
            <person name="Adiconis X."/>
            <person name="Fan L."/>
            <person name="Levin J.Z."/>
            <person name="Mitchell T.K."/>
            <person name="Okubara P.A."/>
            <person name="Farman M.L."/>
            <person name="Kohn L.M."/>
            <person name="Birren B."/>
            <person name="Ma L.-J."/>
            <person name="Dean R.A."/>
        </authorList>
    </citation>
    <scope>NUCLEOTIDE SEQUENCE</scope>
    <source>
        <strain evidence="4">R3-111a-1</strain>
    </source>
</reference>
<dbReference type="HOGENOM" id="CLU_139287_0_0_1"/>
<keyword evidence="1" id="KW-0732">Signal</keyword>
<protein>
    <recommendedName>
        <fullName evidence="2">Cyanovirin-N domain-containing protein</fullName>
    </recommendedName>
</protein>
<dbReference type="Pfam" id="PF08881">
    <property type="entry name" value="CVNH"/>
    <property type="match status" value="1"/>
</dbReference>
<evidence type="ECO:0000259" key="2">
    <source>
        <dbReference type="Pfam" id="PF08881"/>
    </source>
</evidence>
<reference evidence="3" key="2">
    <citation type="submission" date="2010-07" db="EMBL/GenBank/DDBJ databases">
        <authorList>
            <consortium name="The Broad Institute Genome Sequencing Platform"/>
            <consortium name="Broad Institute Genome Sequencing Center for Infectious Disease"/>
            <person name="Ma L.-J."/>
            <person name="Dead R."/>
            <person name="Young S."/>
            <person name="Zeng Q."/>
            <person name="Koehrsen M."/>
            <person name="Alvarado L."/>
            <person name="Berlin A."/>
            <person name="Chapman S.B."/>
            <person name="Chen Z."/>
            <person name="Freedman E."/>
            <person name="Gellesch M."/>
            <person name="Goldberg J."/>
            <person name="Griggs A."/>
            <person name="Gujja S."/>
            <person name="Heilman E.R."/>
            <person name="Heiman D."/>
            <person name="Hepburn T."/>
            <person name="Howarth C."/>
            <person name="Jen D."/>
            <person name="Larson L."/>
            <person name="Mehta T."/>
            <person name="Neiman D."/>
            <person name="Pearson M."/>
            <person name="Roberts A."/>
            <person name="Saif S."/>
            <person name="Shea T."/>
            <person name="Shenoy N."/>
            <person name="Sisk P."/>
            <person name="Stolte C."/>
            <person name="Sykes S."/>
            <person name="Walk T."/>
            <person name="White J."/>
            <person name="Yandava C."/>
            <person name="Haas B."/>
            <person name="Nusbaum C."/>
            <person name="Birren B."/>
        </authorList>
    </citation>
    <scope>NUCLEOTIDE SEQUENCE</scope>
    <source>
        <strain evidence="3">R3-111a-1</strain>
    </source>
</reference>
<keyword evidence="5" id="KW-1185">Reference proteome</keyword>
<dbReference type="VEuPathDB" id="FungiDB:GGTG_01244"/>
<dbReference type="RefSeq" id="XP_009217269.1">
    <property type="nucleotide sequence ID" value="XM_009219005.1"/>
</dbReference>
<dbReference type="Gene3D" id="2.30.60.10">
    <property type="entry name" value="Cyanovirin-N"/>
    <property type="match status" value="1"/>
</dbReference>
<dbReference type="STRING" id="644352.J3NJ10"/>
<dbReference type="EnsemblFungi" id="EJT81260">
    <property type="protein sequence ID" value="EJT81260"/>
    <property type="gene ID" value="GGTG_01244"/>
</dbReference>
<dbReference type="AlphaFoldDB" id="J3NJ10"/>
<feature type="chain" id="PRO_5015094143" description="Cyanovirin-N domain-containing protein" evidence="1">
    <location>
        <begin position="29"/>
        <end position="127"/>
    </location>
</feature>
<dbReference type="Proteomes" id="UP000006039">
    <property type="component" value="Unassembled WGS sequence"/>
</dbReference>
<dbReference type="OrthoDB" id="4672515at2759"/>
<evidence type="ECO:0000313" key="5">
    <source>
        <dbReference type="Proteomes" id="UP000006039"/>
    </source>
</evidence>
<dbReference type="InterPro" id="IPR011058">
    <property type="entry name" value="Cyanovirin-N"/>
</dbReference>
<dbReference type="GeneID" id="20341702"/>
<accession>J3NJ10</accession>
<name>J3NJ10_GAET3</name>
<sequence>MRLDSQSKPAPALLAAAAASLPVLLCRAQGISESCTLAGAIFAQDKFLGAYCTNDRKEIHGYDWTWIDLDWCIRNDQGVLKFTENGRFSGSCSRCEFDLRSSRGSFSCRCVDGSGKLRERTYKQHKR</sequence>
<reference evidence="5" key="1">
    <citation type="submission" date="2010-07" db="EMBL/GenBank/DDBJ databases">
        <title>The genome sequence of Gaeumannomyces graminis var. tritici strain R3-111a-1.</title>
        <authorList>
            <consortium name="The Broad Institute Genome Sequencing Platform"/>
            <person name="Ma L.-J."/>
            <person name="Dead R."/>
            <person name="Young S."/>
            <person name="Zeng Q."/>
            <person name="Koehrsen M."/>
            <person name="Alvarado L."/>
            <person name="Berlin A."/>
            <person name="Chapman S.B."/>
            <person name="Chen Z."/>
            <person name="Freedman E."/>
            <person name="Gellesch M."/>
            <person name="Goldberg J."/>
            <person name="Griggs A."/>
            <person name="Gujja S."/>
            <person name="Heilman E.R."/>
            <person name="Heiman D."/>
            <person name="Hepburn T."/>
            <person name="Howarth C."/>
            <person name="Jen D."/>
            <person name="Larson L."/>
            <person name="Mehta T."/>
            <person name="Neiman D."/>
            <person name="Pearson M."/>
            <person name="Roberts A."/>
            <person name="Saif S."/>
            <person name="Shea T."/>
            <person name="Shenoy N."/>
            <person name="Sisk P."/>
            <person name="Stolte C."/>
            <person name="Sykes S."/>
            <person name="Walk T."/>
            <person name="White J."/>
            <person name="Yandava C."/>
            <person name="Haas B."/>
            <person name="Nusbaum C."/>
            <person name="Birren B."/>
        </authorList>
    </citation>
    <scope>NUCLEOTIDE SEQUENCE [LARGE SCALE GENOMIC DNA]</scope>
    <source>
        <strain evidence="5">R3-111a-1</strain>
    </source>
</reference>
<organism evidence="3">
    <name type="scientific">Gaeumannomyces tritici (strain R3-111a-1)</name>
    <name type="common">Wheat and barley take-all root rot fungus</name>
    <name type="synonym">Gaeumannomyces graminis var. tritici</name>
    <dbReference type="NCBI Taxonomy" id="644352"/>
    <lineage>
        <taxon>Eukaryota</taxon>
        <taxon>Fungi</taxon>
        <taxon>Dikarya</taxon>
        <taxon>Ascomycota</taxon>
        <taxon>Pezizomycotina</taxon>
        <taxon>Sordariomycetes</taxon>
        <taxon>Sordariomycetidae</taxon>
        <taxon>Magnaporthales</taxon>
        <taxon>Magnaporthaceae</taxon>
        <taxon>Gaeumannomyces</taxon>
    </lineage>
</organism>
<feature type="domain" description="Cyanovirin-N" evidence="2">
    <location>
        <begin position="44"/>
        <end position="121"/>
    </location>
</feature>
<evidence type="ECO:0000313" key="3">
    <source>
        <dbReference type="EMBL" id="EJT81260.1"/>
    </source>
</evidence>
<evidence type="ECO:0000256" key="1">
    <source>
        <dbReference type="SAM" id="SignalP"/>
    </source>
</evidence>
<dbReference type="InterPro" id="IPR036673">
    <property type="entry name" value="Cyanovirin-N_sf"/>
</dbReference>
<dbReference type="eggNOG" id="ENOG502SWE6">
    <property type="taxonomic scope" value="Eukaryota"/>
</dbReference>
<feature type="signal peptide" evidence="1">
    <location>
        <begin position="1"/>
        <end position="28"/>
    </location>
</feature>
<gene>
    <name evidence="4" type="primary">20341702</name>
    <name evidence="3" type="ORF">GGTG_01244</name>
</gene>